<name>A0A1L0GN08_9ASCO</name>
<accession>A0A1L0GN08</accession>
<sequence>MPQTLFTQKEKEQLIQSLRTLKAKQSEYLRREADRIAKTCERKVARRLNKVSVTIQSVKVQQVLELERKQSPTLADLRTVKDTTD</sequence>
<protein>
    <submittedName>
        <fullName evidence="1">CIC11C00000005399</fullName>
    </submittedName>
</protein>
<organism evidence="1 2">
    <name type="scientific">Sungouiella intermedia</name>
    <dbReference type="NCBI Taxonomy" id="45354"/>
    <lineage>
        <taxon>Eukaryota</taxon>
        <taxon>Fungi</taxon>
        <taxon>Dikarya</taxon>
        <taxon>Ascomycota</taxon>
        <taxon>Saccharomycotina</taxon>
        <taxon>Pichiomycetes</taxon>
        <taxon>Metschnikowiaceae</taxon>
        <taxon>Sungouiella</taxon>
    </lineage>
</organism>
<dbReference type="Proteomes" id="UP000182334">
    <property type="component" value="Chromosome VI"/>
</dbReference>
<gene>
    <name evidence="1" type="ORF">SAMEA4029010_CIC11G00000005399</name>
</gene>
<dbReference type="EMBL" id="LT635761">
    <property type="protein sequence ID" value="SGZ57509.1"/>
    <property type="molecule type" value="Genomic_DNA"/>
</dbReference>
<keyword evidence="2" id="KW-1185">Reference proteome</keyword>
<dbReference type="AlphaFoldDB" id="A0A1L0GN08"/>
<reference evidence="1 2" key="1">
    <citation type="submission" date="2016-10" db="EMBL/GenBank/DDBJ databases">
        <authorList>
            <person name="de Groot N.N."/>
        </authorList>
    </citation>
    <scope>NUCLEOTIDE SEQUENCE [LARGE SCALE GENOMIC DNA]</scope>
    <source>
        <strain evidence="1 2">CBS 141442</strain>
    </source>
</reference>
<evidence type="ECO:0000313" key="2">
    <source>
        <dbReference type="Proteomes" id="UP000182334"/>
    </source>
</evidence>
<proteinExistence type="predicted"/>
<dbReference type="OrthoDB" id="4010849at2759"/>
<evidence type="ECO:0000313" key="1">
    <source>
        <dbReference type="EMBL" id="SGZ57509.1"/>
    </source>
</evidence>